<dbReference type="AlphaFoldDB" id="A0A7I9VST4"/>
<dbReference type="InterPro" id="IPR002686">
    <property type="entry name" value="Transposase_17"/>
</dbReference>
<dbReference type="EMBL" id="BJTG01000015">
    <property type="protein sequence ID" value="GEJ59475.1"/>
    <property type="molecule type" value="Genomic_DNA"/>
</dbReference>
<protein>
    <recommendedName>
        <fullName evidence="2">Transposase IS200-like domain-containing protein</fullName>
    </recommendedName>
</protein>
<proteinExistence type="predicted"/>
<feature type="transmembrane region" description="Helical" evidence="1">
    <location>
        <begin position="61"/>
        <end position="79"/>
    </location>
</feature>
<organism evidence="3 4">
    <name type="scientific">Anaeromyxobacter diazotrophicus</name>
    <dbReference type="NCBI Taxonomy" id="2590199"/>
    <lineage>
        <taxon>Bacteria</taxon>
        <taxon>Pseudomonadati</taxon>
        <taxon>Myxococcota</taxon>
        <taxon>Myxococcia</taxon>
        <taxon>Myxococcales</taxon>
        <taxon>Cystobacterineae</taxon>
        <taxon>Anaeromyxobacteraceae</taxon>
        <taxon>Anaeromyxobacter</taxon>
    </lineage>
</organism>
<keyword evidence="4" id="KW-1185">Reference proteome</keyword>
<dbReference type="SMART" id="SM01321">
    <property type="entry name" value="Y1_Tnp"/>
    <property type="match status" value="1"/>
</dbReference>
<evidence type="ECO:0000259" key="2">
    <source>
        <dbReference type="SMART" id="SM01321"/>
    </source>
</evidence>
<dbReference type="SUPFAM" id="SSF143422">
    <property type="entry name" value="Transposase IS200-like"/>
    <property type="match status" value="1"/>
</dbReference>
<dbReference type="PANTHER" id="PTHR34322:SF2">
    <property type="entry name" value="TRANSPOSASE IS200-LIKE DOMAIN-CONTAINING PROTEIN"/>
    <property type="match status" value="1"/>
</dbReference>
<keyword evidence="1" id="KW-0472">Membrane</keyword>
<reference evidence="4" key="1">
    <citation type="journal article" date="2020" name="Appl. Environ. Microbiol.">
        <title>Diazotrophic Anaeromyxobacter Isolates from Soils.</title>
        <authorList>
            <person name="Masuda Y."/>
            <person name="Yamanaka H."/>
            <person name="Xu Z.X."/>
            <person name="Shiratori Y."/>
            <person name="Aono T."/>
            <person name="Amachi S."/>
            <person name="Senoo K."/>
            <person name="Itoh H."/>
        </authorList>
    </citation>
    <scope>NUCLEOTIDE SEQUENCE [LARGE SCALE GENOMIC DNA]</scope>
    <source>
        <strain evidence="4">R267</strain>
    </source>
</reference>
<gene>
    <name evidence="3" type="ORF">AMYX_42160</name>
</gene>
<keyword evidence="1" id="KW-1133">Transmembrane helix</keyword>
<sequence length="326" mass="36087">MVRRAERATEMRLKKTRGLTSARRLLSDRAMTAPRQVLPGTTYLITRRCAQRQFLLRPSKITNAIFLYVLAVAAGRFGMNIHAYCVLSNHFHLILTDPGARLPAFEQYLDSLVARAINASLGRWEAFWAPSSYSAVALGSPADVVDKTAYVLANPVAAGLVRRGRDWPGLWSAPELVGGQPLTVRRPQTFFRENGSMPESVELTLTAPPGFDSPADFRERVAAALGRAEAAAGACESSGVRVVGAERVLAQEVRRRAVQREPRRTLNPRVAARDRWKRIEALQRLRGFLERYRAAWRARRAGDFAALFPPGTYLLRVAHGAPCAAT</sequence>
<dbReference type="GO" id="GO:0003677">
    <property type="term" value="F:DNA binding"/>
    <property type="evidence" value="ECO:0007669"/>
    <property type="project" value="InterPro"/>
</dbReference>
<dbReference type="GO" id="GO:0004803">
    <property type="term" value="F:transposase activity"/>
    <property type="evidence" value="ECO:0007669"/>
    <property type="project" value="InterPro"/>
</dbReference>
<dbReference type="Proteomes" id="UP000503640">
    <property type="component" value="Unassembled WGS sequence"/>
</dbReference>
<feature type="domain" description="Transposase IS200-like" evidence="2">
    <location>
        <begin position="38"/>
        <end position="154"/>
    </location>
</feature>
<dbReference type="GO" id="GO:0006313">
    <property type="term" value="P:DNA transposition"/>
    <property type="evidence" value="ECO:0007669"/>
    <property type="project" value="InterPro"/>
</dbReference>
<dbReference type="PANTHER" id="PTHR34322">
    <property type="entry name" value="TRANSPOSASE, Y1_TNP DOMAIN-CONTAINING"/>
    <property type="match status" value="1"/>
</dbReference>
<dbReference type="InterPro" id="IPR036515">
    <property type="entry name" value="Transposase_17_sf"/>
</dbReference>
<name>A0A7I9VST4_9BACT</name>
<evidence type="ECO:0000256" key="1">
    <source>
        <dbReference type="SAM" id="Phobius"/>
    </source>
</evidence>
<accession>A0A7I9VST4</accession>
<evidence type="ECO:0000313" key="4">
    <source>
        <dbReference type="Proteomes" id="UP000503640"/>
    </source>
</evidence>
<evidence type="ECO:0000313" key="3">
    <source>
        <dbReference type="EMBL" id="GEJ59475.1"/>
    </source>
</evidence>
<comment type="caution">
    <text evidence="3">The sequence shown here is derived from an EMBL/GenBank/DDBJ whole genome shotgun (WGS) entry which is preliminary data.</text>
</comment>
<dbReference type="Gene3D" id="3.30.70.1290">
    <property type="entry name" value="Transposase IS200-like"/>
    <property type="match status" value="1"/>
</dbReference>
<keyword evidence="1" id="KW-0812">Transmembrane</keyword>